<dbReference type="GO" id="GO:0004364">
    <property type="term" value="F:glutathione transferase activity"/>
    <property type="evidence" value="ECO:0007669"/>
    <property type="project" value="UniProtKB-EC"/>
</dbReference>
<comment type="subunit">
    <text evidence="3">Homodimer.</text>
</comment>
<dbReference type="PANTHER" id="PTHR43917">
    <property type="match status" value="1"/>
</dbReference>
<dbReference type="PROSITE" id="PS50404">
    <property type="entry name" value="GST_NTER"/>
    <property type="match status" value="1"/>
</dbReference>
<dbReference type="OMA" id="WKSRVQS"/>
<dbReference type="Pfam" id="PF13417">
    <property type="entry name" value="GST_N_3"/>
    <property type="match status" value="1"/>
</dbReference>
<dbReference type="InterPro" id="IPR040077">
    <property type="entry name" value="GST_C_Theta"/>
</dbReference>
<dbReference type="InterPro" id="IPR040079">
    <property type="entry name" value="Glutathione_S-Trfase"/>
</dbReference>
<dbReference type="FunFam" id="3.40.30.10:FF:000176">
    <property type="entry name" value="Glutathione S-transferase theta-1"/>
    <property type="match status" value="1"/>
</dbReference>
<dbReference type="InterPro" id="IPR004045">
    <property type="entry name" value="Glutathione_S-Trfase_N"/>
</dbReference>
<reference evidence="10 12" key="2">
    <citation type="journal article" date="2013" name="Nature">
        <title>Insights into bilaterian evolution from three spiralian genomes.</title>
        <authorList>
            <person name="Simakov O."/>
            <person name="Marletaz F."/>
            <person name="Cho S.J."/>
            <person name="Edsinger-Gonzales E."/>
            <person name="Havlak P."/>
            <person name="Hellsten U."/>
            <person name="Kuo D.H."/>
            <person name="Larsson T."/>
            <person name="Lv J."/>
            <person name="Arendt D."/>
            <person name="Savage R."/>
            <person name="Osoegawa K."/>
            <person name="de Jong P."/>
            <person name="Grimwood J."/>
            <person name="Chapman J.A."/>
            <person name="Shapiro H."/>
            <person name="Aerts A."/>
            <person name="Otillar R.P."/>
            <person name="Terry A.Y."/>
            <person name="Boore J.L."/>
            <person name="Grigoriev I.V."/>
            <person name="Lindberg D.R."/>
            <person name="Seaver E.C."/>
            <person name="Weisblat D.A."/>
            <person name="Putnam N.H."/>
            <person name="Rokhsar D.S."/>
        </authorList>
    </citation>
    <scope>NUCLEOTIDE SEQUENCE</scope>
    <source>
        <strain evidence="10 12">I ESC-2004</strain>
    </source>
</reference>
<dbReference type="EnsemblMetazoa" id="CapteT173236">
    <property type="protein sequence ID" value="CapteP173236"/>
    <property type="gene ID" value="CapteG173236"/>
</dbReference>
<dbReference type="EMBL" id="AMQN01003098">
    <property type="status" value="NOT_ANNOTATED_CDS"/>
    <property type="molecule type" value="Genomic_DNA"/>
</dbReference>
<evidence type="ECO:0000313" key="11">
    <source>
        <dbReference type="EnsemblMetazoa" id="CapteP173236"/>
    </source>
</evidence>
<evidence type="ECO:0000256" key="4">
    <source>
        <dbReference type="ARBA" id="ARBA00012452"/>
    </source>
</evidence>
<dbReference type="Gene3D" id="1.20.1050.10">
    <property type="match status" value="1"/>
</dbReference>
<dbReference type="PROSITE" id="PS50405">
    <property type="entry name" value="GST_CTER"/>
    <property type="match status" value="1"/>
</dbReference>
<reference evidence="12" key="1">
    <citation type="submission" date="2012-12" db="EMBL/GenBank/DDBJ databases">
        <authorList>
            <person name="Hellsten U."/>
            <person name="Grimwood J."/>
            <person name="Chapman J.A."/>
            <person name="Shapiro H."/>
            <person name="Aerts A."/>
            <person name="Otillar R.P."/>
            <person name="Terry A.Y."/>
            <person name="Boore J.L."/>
            <person name="Simakov O."/>
            <person name="Marletaz F."/>
            <person name="Cho S.-J."/>
            <person name="Edsinger-Gonzales E."/>
            <person name="Havlak P."/>
            <person name="Kuo D.-H."/>
            <person name="Larsson T."/>
            <person name="Lv J."/>
            <person name="Arendt D."/>
            <person name="Savage R."/>
            <person name="Osoegawa K."/>
            <person name="de Jong P."/>
            <person name="Lindberg D.R."/>
            <person name="Seaver E.C."/>
            <person name="Weisblat D.A."/>
            <person name="Putnam N.H."/>
            <person name="Grigoriev I.V."/>
            <person name="Rokhsar D.S."/>
        </authorList>
    </citation>
    <scope>NUCLEOTIDE SEQUENCE</scope>
    <source>
        <strain evidence="12">I ESC-2004</strain>
    </source>
</reference>
<dbReference type="AlphaFoldDB" id="R7TFY8"/>
<proteinExistence type="inferred from homology"/>
<dbReference type="SUPFAM" id="SSF52833">
    <property type="entry name" value="Thioredoxin-like"/>
    <property type="match status" value="1"/>
</dbReference>
<reference evidence="11" key="3">
    <citation type="submission" date="2015-06" db="UniProtKB">
        <authorList>
            <consortium name="EnsemblMetazoa"/>
        </authorList>
    </citation>
    <scope>IDENTIFICATION</scope>
</reference>
<sequence length="229" mass="26120">MSGLKLYYDLMSQPARAVFMFLKSNNIPFEPKPVALRKGEHHTDEYRKISPFGLVPVIDDNGFTLTESVAILSYLSDHYKVADHWYPKNPQARARVDQYMAWQHHGIRLFGSMVFRIQARVIEPRMTNEPIDPKRLAAAKANLESVLDQMENIFLKDNTFLAGDDISIADLLGICELMQPYAVGYDISAGRPRLAAYVERVKGRLPCFSEAHIMVHKIRSMWLKPKAGL</sequence>
<dbReference type="CDD" id="cd03183">
    <property type="entry name" value="GST_C_Theta"/>
    <property type="match status" value="1"/>
</dbReference>
<evidence type="ECO:0000256" key="7">
    <source>
        <dbReference type="ARBA" id="ARBA00047960"/>
    </source>
</evidence>
<feature type="domain" description="GST N-terminal" evidence="8">
    <location>
        <begin position="2"/>
        <end position="83"/>
    </location>
</feature>
<dbReference type="Proteomes" id="UP000014760">
    <property type="component" value="Unassembled WGS sequence"/>
</dbReference>
<dbReference type="GO" id="GO:0006749">
    <property type="term" value="P:glutathione metabolic process"/>
    <property type="evidence" value="ECO:0007669"/>
    <property type="project" value="TreeGrafter"/>
</dbReference>
<evidence type="ECO:0000313" key="10">
    <source>
        <dbReference type="EMBL" id="ELT90456.1"/>
    </source>
</evidence>
<evidence type="ECO:0000259" key="8">
    <source>
        <dbReference type="PROSITE" id="PS50404"/>
    </source>
</evidence>
<evidence type="ECO:0000256" key="1">
    <source>
        <dbReference type="ARBA" id="ARBA00004496"/>
    </source>
</evidence>
<protein>
    <recommendedName>
        <fullName evidence="4">glutathione transferase</fullName>
        <ecNumber evidence="4">2.5.1.18</ecNumber>
    </recommendedName>
</protein>
<dbReference type="STRING" id="283909.R7TFY8"/>
<keyword evidence="5" id="KW-0963">Cytoplasm</keyword>
<dbReference type="FunCoup" id="R7TFY8">
    <property type="interactions" value="702"/>
</dbReference>
<evidence type="ECO:0000256" key="5">
    <source>
        <dbReference type="ARBA" id="ARBA00022490"/>
    </source>
</evidence>
<keyword evidence="12" id="KW-1185">Reference proteome</keyword>
<keyword evidence="6" id="KW-0808">Transferase</keyword>
<evidence type="ECO:0000256" key="2">
    <source>
        <dbReference type="ARBA" id="ARBA00009899"/>
    </source>
</evidence>
<dbReference type="InterPro" id="IPR036282">
    <property type="entry name" value="Glutathione-S-Trfase_C_sf"/>
</dbReference>
<dbReference type="SFLD" id="SFLDS00019">
    <property type="entry name" value="Glutathione_Transferase_(cytos"/>
    <property type="match status" value="1"/>
</dbReference>
<dbReference type="InterPro" id="IPR010987">
    <property type="entry name" value="Glutathione-S-Trfase_C-like"/>
</dbReference>
<organism evidence="10">
    <name type="scientific">Capitella teleta</name>
    <name type="common">Polychaete worm</name>
    <dbReference type="NCBI Taxonomy" id="283909"/>
    <lineage>
        <taxon>Eukaryota</taxon>
        <taxon>Metazoa</taxon>
        <taxon>Spiralia</taxon>
        <taxon>Lophotrochozoa</taxon>
        <taxon>Annelida</taxon>
        <taxon>Polychaeta</taxon>
        <taxon>Sedentaria</taxon>
        <taxon>Scolecida</taxon>
        <taxon>Capitellidae</taxon>
        <taxon>Capitella</taxon>
    </lineage>
</organism>
<dbReference type="SFLD" id="SFLDG00358">
    <property type="entry name" value="Main_(cytGST)"/>
    <property type="match status" value="1"/>
</dbReference>
<comment type="catalytic activity">
    <reaction evidence="7">
        <text>RX + glutathione = an S-substituted glutathione + a halide anion + H(+)</text>
        <dbReference type="Rhea" id="RHEA:16437"/>
        <dbReference type="ChEBI" id="CHEBI:15378"/>
        <dbReference type="ChEBI" id="CHEBI:16042"/>
        <dbReference type="ChEBI" id="CHEBI:17792"/>
        <dbReference type="ChEBI" id="CHEBI:57925"/>
        <dbReference type="ChEBI" id="CHEBI:90779"/>
        <dbReference type="EC" id="2.5.1.18"/>
    </reaction>
</comment>
<dbReference type="GO" id="GO:0005737">
    <property type="term" value="C:cytoplasm"/>
    <property type="evidence" value="ECO:0007669"/>
    <property type="project" value="UniProtKB-SubCell"/>
</dbReference>
<dbReference type="CDD" id="cd03050">
    <property type="entry name" value="GST_N_Theta"/>
    <property type="match status" value="1"/>
</dbReference>
<name>R7TFY8_CAPTE</name>
<comment type="similarity">
    <text evidence="2">Belongs to the GST superfamily. Theta family.</text>
</comment>
<dbReference type="InterPro" id="IPR051369">
    <property type="entry name" value="GST_Theta"/>
</dbReference>
<dbReference type="EMBL" id="KB310915">
    <property type="protein sequence ID" value="ELT90456.1"/>
    <property type="molecule type" value="Genomic_DNA"/>
</dbReference>
<dbReference type="OrthoDB" id="422574at2759"/>
<dbReference type="HOGENOM" id="CLU_011226_2_0_1"/>
<evidence type="ECO:0000256" key="3">
    <source>
        <dbReference type="ARBA" id="ARBA00011738"/>
    </source>
</evidence>
<dbReference type="PANTHER" id="PTHR43917:SF8">
    <property type="entry name" value="GH16740P-RELATED"/>
    <property type="match status" value="1"/>
</dbReference>
<dbReference type="EMBL" id="AMQN01003099">
    <property type="status" value="NOT_ANNOTATED_CDS"/>
    <property type="molecule type" value="Genomic_DNA"/>
</dbReference>
<gene>
    <name evidence="10" type="ORF">CAPTEDRAFT_173236</name>
</gene>
<comment type="subcellular location">
    <subcellularLocation>
        <location evidence="1">Cytoplasm</location>
    </subcellularLocation>
</comment>
<evidence type="ECO:0000256" key="6">
    <source>
        <dbReference type="ARBA" id="ARBA00022679"/>
    </source>
</evidence>
<dbReference type="EC" id="2.5.1.18" evidence="4"/>
<dbReference type="SFLD" id="SFLDG01153">
    <property type="entry name" value="Main.4:_Theta-like"/>
    <property type="match status" value="1"/>
</dbReference>
<dbReference type="InterPro" id="IPR040075">
    <property type="entry name" value="GST_N_Theta"/>
</dbReference>
<accession>R7TFY8</accession>
<evidence type="ECO:0000313" key="12">
    <source>
        <dbReference type="Proteomes" id="UP000014760"/>
    </source>
</evidence>
<evidence type="ECO:0000259" key="9">
    <source>
        <dbReference type="PROSITE" id="PS50405"/>
    </source>
</evidence>
<dbReference type="InterPro" id="IPR004046">
    <property type="entry name" value="GST_C"/>
</dbReference>
<dbReference type="InterPro" id="IPR036249">
    <property type="entry name" value="Thioredoxin-like_sf"/>
</dbReference>
<dbReference type="Gene3D" id="3.40.30.10">
    <property type="entry name" value="Glutaredoxin"/>
    <property type="match status" value="1"/>
</dbReference>
<dbReference type="SUPFAM" id="SSF47616">
    <property type="entry name" value="GST C-terminal domain-like"/>
    <property type="match status" value="1"/>
</dbReference>
<dbReference type="FunFam" id="1.20.1050.10:FF:000008">
    <property type="entry name" value="Glutathione S-transferase theta-1"/>
    <property type="match status" value="1"/>
</dbReference>
<dbReference type="Pfam" id="PF00043">
    <property type="entry name" value="GST_C"/>
    <property type="match status" value="1"/>
</dbReference>
<feature type="domain" description="GST C-terminal" evidence="9">
    <location>
        <begin position="89"/>
        <end position="229"/>
    </location>
</feature>